<keyword evidence="4" id="KW-1185">Reference proteome</keyword>
<dbReference type="PROSITE" id="PS51257">
    <property type="entry name" value="PROKAR_LIPOPROTEIN"/>
    <property type="match status" value="1"/>
</dbReference>
<organism evidence="3 4">
    <name type="scientific">Rubricoccus marinus</name>
    <dbReference type="NCBI Taxonomy" id="716817"/>
    <lineage>
        <taxon>Bacteria</taxon>
        <taxon>Pseudomonadati</taxon>
        <taxon>Rhodothermota</taxon>
        <taxon>Rhodothermia</taxon>
        <taxon>Rhodothermales</taxon>
        <taxon>Rubricoccaceae</taxon>
        <taxon>Rubricoccus</taxon>
    </lineage>
</organism>
<evidence type="ECO:0000313" key="4">
    <source>
        <dbReference type="Proteomes" id="UP000216446"/>
    </source>
</evidence>
<name>A0A259TWB4_9BACT</name>
<feature type="signal peptide" evidence="2">
    <location>
        <begin position="1"/>
        <end position="22"/>
    </location>
</feature>
<dbReference type="InParanoid" id="A0A259TWB4"/>
<evidence type="ECO:0000256" key="1">
    <source>
        <dbReference type="SAM" id="MobiDB-lite"/>
    </source>
</evidence>
<protein>
    <submittedName>
        <fullName evidence="3">Uncharacterized protein</fullName>
    </submittedName>
</protein>
<proteinExistence type="predicted"/>
<keyword evidence="2" id="KW-0732">Signal</keyword>
<evidence type="ECO:0000256" key="2">
    <source>
        <dbReference type="SAM" id="SignalP"/>
    </source>
</evidence>
<comment type="caution">
    <text evidence="3">The sequence shown here is derived from an EMBL/GenBank/DDBJ whole genome shotgun (WGS) entry which is preliminary data.</text>
</comment>
<sequence>MRCLAVFLVAFMLTGCASSRRAELTPPPVRLSEVNRALEGHRANVVYADGREPVRGFVRIGAEETTVVERSGENHRVPTADILRVELDASLTPAQGAGNGALYGAIPGLLMAGAGGISLATTNCDWCFAEAYMIAGGGAVAVLGAVVGTGAGALGATTREMVPVYEAPVTRYPDAALELLTAEPLAEPSPTATTAPEAAALER</sequence>
<dbReference type="RefSeq" id="WP_094545555.1">
    <property type="nucleotide sequence ID" value="NZ_MQWB01000001.1"/>
</dbReference>
<reference evidence="3 4" key="1">
    <citation type="submission" date="2016-11" db="EMBL/GenBank/DDBJ databases">
        <title>Study of marine rhodopsin-containing bacteria.</title>
        <authorList>
            <person name="Yoshizawa S."/>
            <person name="Kumagai Y."/>
            <person name="Kogure K."/>
        </authorList>
    </citation>
    <scope>NUCLEOTIDE SEQUENCE [LARGE SCALE GENOMIC DNA]</scope>
    <source>
        <strain evidence="3 4">SG-29</strain>
    </source>
</reference>
<dbReference type="AlphaFoldDB" id="A0A259TWB4"/>
<feature type="chain" id="PRO_5012943686" evidence="2">
    <location>
        <begin position="23"/>
        <end position="203"/>
    </location>
</feature>
<dbReference type="Proteomes" id="UP000216446">
    <property type="component" value="Unassembled WGS sequence"/>
</dbReference>
<dbReference type="EMBL" id="MQWB01000001">
    <property type="protein sequence ID" value="OZC01907.1"/>
    <property type="molecule type" value="Genomic_DNA"/>
</dbReference>
<accession>A0A259TWB4</accession>
<feature type="region of interest" description="Disordered" evidence="1">
    <location>
        <begin position="183"/>
        <end position="203"/>
    </location>
</feature>
<evidence type="ECO:0000313" key="3">
    <source>
        <dbReference type="EMBL" id="OZC01907.1"/>
    </source>
</evidence>
<gene>
    <name evidence="3" type="ORF">BSZ36_02235</name>
</gene>